<protein>
    <submittedName>
        <fullName evidence="1">Retrovirus-related Pol polyprotein from transposon TNT 1-94</fullName>
    </submittedName>
</protein>
<sequence length="338" mass="38296">MEGELFGIHGKAMGKLRNMKNQSFEALKSFAITNPECKEEKSGSQQSNASNGSKIRVEMKELEPTEADHSKLKANFAGLRNQPSAVKSFRSHFVRLRNSPECFQIFATNVFCYFASDICCLNPNSLLVIHQLDDSLVVKQGYRGSDIEEINNLKKQLSKQFTMKDLGATKFNMNEAKPVSIPLGESFQTKQRTVTEDRRRKGPYEQGQTLHMQWELGYVDADFAGDIDSRKKAEYVAATKVGKEMIWLHGFLDELGKKQEMGILHSDGQSTFFLPKNRLFIQSRSIYKTKYHFIRYLVEDKLVILEKICGSKNPVDMLTKGVTIEKLKLCATSIGLLA</sequence>
<dbReference type="CDD" id="cd09272">
    <property type="entry name" value="RNase_HI_RT_Ty1"/>
    <property type="match status" value="1"/>
</dbReference>
<accession>A0A438EBZ7</accession>
<evidence type="ECO:0000313" key="2">
    <source>
        <dbReference type="Proteomes" id="UP000288805"/>
    </source>
</evidence>
<dbReference type="EMBL" id="QGNW01001332">
    <property type="protein sequence ID" value="RVW45335.1"/>
    <property type="molecule type" value="Genomic_DNA"/>
</dbReference>
<gene>
    <name evidence="1" type="primary">POLX_757</name>
    <name evidence="1" type="ORF">CK203_113682</name>
</gene>
<dbReference type="AlphaFoldDB" id="A0A438EBZ7"/>
<reference evidence="1 2" key="1">
    <citation type="journal article" date="2018" name="PLoS Genet.">
        <title>Population sequencing reveals clonal diversity and ancestral inbreeding in the grapevine cultivar Chardonnay.</title>
        <authorList>
            <person name="Roach M.J."/>
            <person name="Johnson D.L."/>
            <person name="Bohlmann J."/>
            <person name="van Vuuren H.J."/>
            <person name="Jones S.J."/>
            <person name="Pretorius I.S."/>
            <person name="Schmidt S.A."/>
            <person name="Borneman A.R."/>
        </authorList>
    </citation>
    <scope>NUCLEOTIDE SEQUENCE [LARGE SCALE GENOMIC DNA]</scope>
    <source>
        <strain evidence="2">cv. Chardonnay</strain>
        <tissue evidence="1">Leaf</tissue>
    </source>
</reference>
<name>A0A438EBZ7_VITVI</name>
<organism evidence="1 2">
    <name type="scientific">Vitis vinifera</name>
    <name type="common">Grape</name>
    <dbReference type="NCBI Taxonomy" id="29760"/>
    <lineage>
        <taxon>Eukaryota</taxon>
        <taxon>Viridiplantae</taxon>
        <taxon>Streptophyta</taxon>
        <taxon>Embryophyta</taxon>
        <taxon>Tracheophyta</taxon>
        <taxon>Spermatophyta</taxon>
        <taxon>Magnoliopsida</taxon>
        <taxon>eudicotyledons</taxon>
        <taxon>Gunneridae</taxon>
        <taxon>Pentapetalae</taxon>
        <taxon>rosids</taxon>
        <taxon>Vitales</taxon>
        <taxon>Vitaceae</taxon>
        <taxon>Viteae</taxon>
        <taxon>Vitis</taxon>
    </lineage>
</organism>
<comment type="caution">
    <text evidence="1">The sequence shown here is derived from an EMBL/GenBank/DDBJ whole genome shotgun (WGS) entry which is preliminary data.</text>
</comment>
<evidence type="ECO:0000313" key="1">
    <source>
        <dbReference type="EMBL" id="RVW45335.1"/>
    </source>
</evidence>
<proteinExistence type="predicted"/>
<dbReference type="Proteomes" id="UP000288805">
    <property type="component" value="Unassembled WGS sequence"/>
</dbReference>